<name>A0A433PRJ9_9FUNG</name>
<evidence type="ECO:0000256" key="7">
    <source>
        <dbReference type="RuleBase" id="RU361124"/>
    </source>
</evidence>
<keyword evidence="4 7" id="KW-0804">Transcription</keyword>
<reference evidence="10 11" key="1">
    <citation type="journal article" date="2018" name="New Phytol.">
        <title>Phylogenomics of Endogonaceae and evolution of mycorrhizas within Mucoromycota.</title>
        <authorList>
            <person name="Chang Y."/>
            <person name="Desiro A."/>
            <person name="Na H."/>
            <person name="Sandor L."/>
            <person name="Lipzen A."/>
            <person name="Clum A."/>
            <person name="Barry K."/>
            <person name="Grigoriev I.V."/>
            <person name="Martin F.M."/>
            <person name="Stajich J.E."/>
            <person name="Smith M.E."/>
            <person name="Bonito G."/>
            <person name="Spatafora J.W."/>
        </authorList>
    </citation>
    <scope>NUCLEOTIDE SEQUENCE [LARGE SCALE GENOMIC DNA]</scope>
    <source>
        <strain evidence="10 11">AD002</strain>
    </source>
</reference>
<evidence type="ECO:0000256" key="2">
    <source>
        <dbReference type="ARBA" id="ARBA00008035"/>
    </source>
</evidence>
<accession>A0A433PRJ9</accession>
<evidence type="ECO:0000313" key="11">
    <source>
        <dbReference type="Proteomes" id="UP000274822"/>
    </source>
</evidence>
<comment type="similarity">
    <text evidence="2 7">Belongs to the enhancer of polycomb family.</text>
</comment>
<dbReference type="InterPro" id="IPR019542">
    <property type="entry name" value="Enhancer_polycomb-like_N"/>
</dbReference>
<comment type="subcellular location">
    <subcellularLocation>
        <location evidence="1 7">Nucleus</location>
    </subcellularLocation>
</comment>
<dbReference type="InterPro" id="IPR024943">
    <property type="entry name" value="Enhancer_polycomb"/>
</dbReference>
<organism evidence="10 11">
    <name type="scientific">Jimgerdemannia flammicorona</name>
    <dbReference type="NCBI Taxonomy" id="994334"/>
    <lineage>
        <taxon>Eukaryota</taxon>
        <taxon>Fungi</taxon>
        <taxon>Fungi incertae sedis</taxon>
        <taxon>Mucoromycota</taxon>
        <taxon>Mucoromycotina</taxon>
        <taxon>Endogonomycetes</taxon>
        <taxon>Endogonales</taxon>
        <taxon>Endogonaceae</taxon>
        <taxon>Jimgerdemannia</taxon>
    </lineage>
</organism>
<feature type="region of interest" description="Disordered" evidence="8">
    <location>
        <begin position="736"/>
        <end position="794"/>
    </location>
</feature>
<comment type="function">
    <text evidence="6">Component of the NuA4 histone acetyltransferase complex which is involved in transcriptional activation of selected genes principally by acetylation of nucleosomal histone H4 and H2A. The NuA4 complex is also involved in DNA repair. Involved in gene silencing by neighboring heterochromatin, blockage of the silencing spreading along the chromosome, and required for cell cycle progression through G2/M.</text>
</comment>
<evidence type="ECO:0000256" key="3">
    <source>
        <dbReference type="ARBA" id="ARBA00023015"/>
    </source>
</evidence>
<dbReference type="Proteomes" id="UP000274822">
    <property type="component" value="Unassembled WGS sequence"/>
</dbReference>
<dbReference type="GO" id="GO:0006357">
    <property type="term" value="P:regulation of transcription by RNA polymerase II"/>
    <property type="evidence" value="ECO:0007669"/>
    <property type="project" value="InterPro"/>
</dbReference>
<evidence type="ECO:0000256" key="4">
    <source>
        <dbReference type="ARBA" id="ARBA00023163"/>
    </source>
</evidence>
<proteinExistence type="inferred from homology"/>
<keyword evidence="11" id="KW-1185">Reference proteome</keyword>
<evidence type="ECO:0000313" key="10">
    <source>
        <dbReference type="EMBL" id="RUS20146.1"/>
    </source>
</evidence>
<keyword evidence="3 7" id="KW-0805">Transcription regulation</keyword>
<dbReference type="GO" id="GO:0005634">
    <property type="term" value="C:nucleus"/>
    <property type="evidence" value="ECO:0007669"/>
    <property type="project" value="UniProtKB-SubCell"/>
</dbReference>
<evidence type="ECO:0000256" key="5">
    <source>
        <dbReference type="ARBA" id="ARBA00023242"/>
    </source>
</evidence>
<dbReference type="EMBL" id="RBNJ01021210">
    <property type="protein sequence ID" value="RUS20146.1"/>
    <property type="molecule type" value="Genomic_DNA"/>
</dbReference>
<dbReference type="AlphaFoldDB" id="A0A433PRJ9"/>
<dbReference type="GO" id="GO:0035267">
    <property type="term" value="C:NuA4 histone acetyltransferase complex"/>
    <property type="evidence" value="ECO:0007669"/>
    <property type="project" value="InterPro"/>
</dbReference>
<evidence type="ECO:0000256" key="8">
    <source>
        <dbReference type="SAM" id="MobiDB-lite"/>
    </source>
</evidence>
<comment type="caution">
    <text evidence="10">The sequence shown here is derived from an EMBL/GenBank/DDBJ whole genome shotgun (WGS) entry which is preliminary data.</text>
</comment>
<sequence>MIPVPDASRTINNYDELYRRKFSEPQGLIRFSTTVEDCTGCPYTMDEEDEQWLIKYNVHAQRRPEEKLTEDQFEQVMWQFEKATNEKVPFLNVSIENTSIPDYNVLEPTFVGNALNALKPAAQHVYSHWRQRRLKRGGKMIIPQLRFDDTLRNESDPYLCFRRRETKPLRKTRRTDAQSLDKLRRLRKEMDDARKLLEMVSRREKMRKESLLLEHLVFDQKCTVRDMQRKLGIKDDDELLAPPKKKKRIIELGSSGATIKIPLSKIKRESLDSGPNTPTSDRPDRLSLSSPTGSVLETELARRRAMEGWEDMTDYPYQPFPLSIPMQFFRHVHPTSLAASNQRPSARQPSYRRRVGRGGRAFMDRRGIRPPTLPSDHQSVSGKTKPRDYYERCWDRYKFDNDMSDDEMVIDDSKESLTRYRCTLLSEADLRNLITMPFHNPSQNLPLLNGFPPGVPRINAVVAKNMVPNTNGTNGSTPHGNNVNMNNRPTINGLPLAQPVKRQNSKTKLTPQQAAVAMANGMMAANMAAQAANSTASPTSSQNQAAVVAAVAAQQQQQQAAAGISSVNGVAANMHKKLVANVALQRAAVATVSSGLQTPQRPKPGMVNGSPNMMMTPVLAANGLNGIGIQTPNGAANQAPGGLPLKMPQRLAMMAGGGTHTPGSSSPNALAIAQAAAATTQAQSVMQAHQAATQVLATSHSGLRGGMAVPVVNGLPVSLSQSSVVSSPSLLATPLPLSPQMNHALPQQGQQQQQLSAAMMRAPSKSPQQGINSSSPPPPSHHQQRINHVTDTRC</sequence>
<evidence type="ECO:0000259" key="9">
    <source>
        <dbReference type="Pfam" id="PF10513"/>
    </source>
</evidence>
<evidence type="ECO:0000256" key="1">
    <source>
        <dbReference type="ARBA" id="ARBA00004123"/>
    </source>
</evidence>
<feature type="domain" description="Enhancer of polycomb-like N-terminal" evidence="9">
    <location>
        <begin position="2"/>
        <end position="82"/>
    </location>
</feature>
<dbReference type="Pfam" id="PF10513">
    <property type="entry name" value="EPL1"/>
    <property type="match status" value="1"/>
</dbReference>
<protein>
    <recommendedName>
        <fullName evidence="7">Enhancer of polycomb-like protein</fullName>
    </recommendedName>
</protein>
<keyword evidence="5 7" id="KW-0539">Nucleus</keyword>
<feature type="compositionally biased region" description="Polar residues" evidence="8">
    <location>
        <begin position="337"/>
        <end position="348"/>
    </location>
</feature>
<evidence type="ECO:0000256" key="6">
    <source>
        <dbReference type="ARBA" id="ARBA00025513"/>
    </source>
</evidence>
<gene>
    <name evidence="10" type="ORF">BC938DRAFT_475625</name>
</gene>
<feature type="region of interest" description="Disordered" evidence="8">
    <location>
        <begin position="266"/>
        <end position="297"/>
    </location>
</feature>
<dbReference type="PANTHER" id="PTHR14898">
    <property type="entry name" value="ENHANCER OF POLYCOMB"/>
    <property type="match status" value="1"/>
</dbReference>
<feature type="region of interest" description="Disordered" evidence="8">
    <location>
        <begin position="337"/>
        <end position="385"/>
    </location>
</feature>